<name>X1TSP4_9ZZZZ</name>
<proteinExistence type="predicted"/>
<evidence type="ECO:0000313" key="1">
    <source>
        <dbReference type="EMBL" id="GAI90565.1"/>
    </source>
</evidence>
<protein>
    <submittedName>
        <fullName evidence="1">Uncharacterized protein</fullName>
    </submittedName>
</protein>
<dbReference type="AlphaFoldDB" id="X1TSP4"/>
<comment type="caution">
    <text evidence="1">The sequence shown here is derived from an EMBL/GenBank/DDBJ whole genome shotgun (WGS) entry which is preliminary data.</text>
</comment>
<sequence>MDKRTHIEKIDKKMQEQGWKFIGAILHYNKAWKNQAAVYERNGKYAVSGLDASGKNELHEPIEKKEALKRMNESLEEIKKRIFEL</sequence>
<accession>X1TSP4</accession>
<dbReference type="EMBL" id="BARW01016394">
    <property type="protein sequence ID" value="GAI90565.1"/>
    <property type="molecule type" value="Genomic_DNA"/>
</dbReference>
<organism evidence="1">
    <name type="scientific">marine sediment metagenome</name>
    <dbReference type="NCBI Taxonomy" id="412755"/>
    <lineage>
        <taxon>unclassified sequences</taxon>
        <taxon>metagenomes</taxon>
        <taxon>ecological metagenomes</taxon>
    </lineage>
</organism>
<gene>
    <name evidence="1" type="ORF">S12H4_28566</name>
</gene>
<reference evidence="1" key="1">
    <citation type="journal article" date="2014" name="Front. Microbiol.">
        <title>High frequency of phylogenetically diverse reductive dehalogenase-homologous genes in deep subseafloor sedimentary metagenomes.</title>
        <authorList>
            <person name="Kawai M."/>
            <person name="Futagami T."/>
            <person name="Toyoda A."/>
            <person name="Takaki Y."/>
            <person name="Nishi S."/>
            <person name="Hori S."/>
            <person name="Arai W."/>
            <person name="Tsubouchi T."/>
            <person name="Morono Y."/>
            <person name="Uchiyama I."/>
            <person name="Ito T."/>
            <person name="Fujiyama A."/>
            <person name="Inagaki F."/>
            <person name="Takami H."/>
        </authorList>
    </citation>
    <scope>NUCLEOTIDE SEQUENCE</scope>
    <source>
        <strain evidence="1">Expedition CK06-06</strain>
    </source>
</reference>